<dbReference type="Gene3D" id="1.10.3520.10">
    <property type="entry name" value="Glycolipid transfer protein"/>
    <property type="match status" value="1"/>
</dbReference>
<dbReference type="InterPro" id="IPR036497">
    <property type="entry name" value="GLTP_sf"/>
</dbReference>
<evidence type="ECO:0000256" key="1">
    <source>
        <dbReference type="SAM" id="MobiDB-lite"/>
    </source>
</evidence>
<keyword evidence="4" id="KW-1185">Reference proteome</keyword>
<reference evidence="3" key="1">
    <citation type="submission" date="2022-11" db="EMBL/GenBank/DDBJ databases">
        <title>Centuries of genome instability and evolution in soft-shell clam transmissible cancer (bioRxiv).</title>
        <authorList>
            <person name="Hart S.F.M."/>
            <person name="Yonemitsu M.A."/>
            <person name="Giersch R.M."/>
            <person name="Beal B.F."/>
            <person name="Arriagada G."/>
            <person name="Davis B.W."/>
            <person name="Ostrander E.A."/>
            <person name="Goff S.P."/>
            <person name="Metzger M.J."/>
        </authorList>
    </citation>
    <scope>NUCLEOTIDE SEQUENCE</scope>
    <source>
        <strain evidence="3">MELC-2E11</strain>
        <tissue evidence="3">Siphon/mantle</tissue>
    </source>
</reference>
<feature type="compositionally biased region" description="Polar residues" evidence="1">
    <location>
        <begin position="115"/>
        <end position="133"/>
    </location>
</feature>
<name>A0ABY7F1V3_MYAAR</name>
<dbReference type="Pfam" id="PF08718">
    <property type="entry name" value="GLTP"/>
    <property type="match status" value="1"/>
</dbReference>
<feature type="region of interest" description="Disordered" evidence="1">
    <location>
        <begin position="115"/>
        <end position="146"/>
    </location>
</feature>
<dbReference type="Proteomes" id="UP001164746">
    <property type="component" value="Chromosome 9"/>
</dbReference>
<accession>A0ABY7F1V3</accession>
<evidence type="ECO:0000259" key="2">
    <source>
        <dbReference type="Pfam" id="PF08718"/>
    </source>
</evidence>
<proteinExistence type="predicted"/>
<feature type="region of interest" description="Disordered" evidence="1">
    <location>
        <begin position="39"/>
        <end position="59"/>
    </location>
</feature>
<dbReference type="SUPFAM" id="SSF110004">
    <property type="entry name" value="Glycolipid transfer protein, GLTP"/>
    <property type="match status" value="1"/>
</dbReference>
<organism evidence="3 4">
    <name type="scientific">Mya arenaria</name>
    <name type="common">Soft-shell clam</name>
    <dbReference type="NCBI Taxonomy" id="6604"/>
    <lineage>
        <taxon>Eukaryota</taxon>
        <taxon>Metazoa</taxon>
        <taxon>Spiralia</taxon>
        <taxon>Lophotrochozoa</taxon>
        <taxon>Mollusca</taxon>
        <taxon>Bivalvia</taxon>
        <taxon>Autobranchia</taxon>
        <taxon>Heteroconchia</taxon>
        <taxon>Euheterodonta</taxon>
        <taxon>Imparidentia</taxon>
        <taxon>Neoheterodontei</taxon>
        <taxon>Myida</taxon>
        <taxon>Myoidea</taxon>
        <taxon>Myidae</taxon>
        <taxon>Mya</taxon>
    </lineage>
</organism>
<gene>
    <name evidence="3" type="ORF">MAR_005692</name>
</gene>
<dbReference type="PANTHER" id="PTHR10219:SF43">
    <property type="entry name" value="GLYCOLIPID TRANSFER PROTEIN DOMAIN-CONTAINING PROTEIN"/>
    <property type="match status" value="1"/>
</dbReference>
<evidence type="ECO:0000313" key="4">
    <source>
        <dbReference type="Proteomes" id="UP001164746"/>
    </source>
</evidence>
<sequence length="358" mass="40921">MYSLDCSCHQPMNRDSHTCNCTSDASDCERLHSFHVHDNDHQHTNNNGTQHDRNHGDDHEIEHGIQGIDNGRVIECKTCHTGEHQTPSNDNACKASDGHSDSFSKDIYGCDLSRTSQPHNAHVNTNENPTQHEQNNKDLSHEHSRPFGDEKHDFDLVLVLDSLIRCPLEGGDVDLSEYLVAYRELCRFFKLTGRLFGFVAKDLEGKLAIIEQKMDDKLLSTHYTTVKTMVCYEQEHSITFKKGYKPSGSRTLLRLHWALEFILEFMKKLSTSSDHDKTSLIASEVYHKTLSHHHPWITRKMAALAMYLLPTRKDLIGAMCKQDYDQVIELLDEVVQAGKLVYDSIQDIFAYNNILNIP</sequence>
<feature type="compositionally biased region" description="Basic and acidic residues" evidence="1">
    <location>
        <begin position="134"/>
        <end position="146"/>
    </location>
</feature>
<dbReference type="InterPro" id="IPR014830">
    <property type="entry name" value="Glycolipid_transfer_prot_dom"/>
</dbReference>
<protein>
    <submittedName>
        <fullName evidence="3">CPTP-like protein</fullName>
    </submittedName>
</protein>
<feature type="compositionally biased region" description="Basic and acidic residues" evidence="1">
    <location>
        <begin position="50"/>
        <end position="59"/>
    </location>
</feature>
<dbReference type="PANTHER" id="PTHR10219">
    <property type="entry name" value="GLYCOLIPID TRANSFER PROTEIN-RELATED"/>
    <property type="match status" value="1"/>
</dbReference>
<dbReference type="EMBL" id="CP111020">
    <property type="protein sequence ID" value="WAR15587.1"/>
    <property type="molecule type" value="Genomic_DNA"/>
</dbReference>
<feature type="domain" description="Glycolipid transfer protein" evidence="2">
    <location>
        <begin position="173"/>
        <end position="320"/>
    </location>
</feature>
<evidence type="ECO:0000313" key="3">
    <source>
        <dbReference type="EMBL" id="WAR15587.1"/>
    </source>
</evidence>